<dbReference type="RefSeq" id="WP_138152885.1">
    <property type="nucleotide sequence ID" value="NZ_CBDDKQ010000004.1"/>
</dbReference>
<dbReference type="EMBL" id="VANU01000004">
    <property type="protein sequence ID" value="TLP37705.1"/>
    <property type="molecule type" value="Genomic_DNA"/>
</dbReference>
<comment type="caution">
    <text evidence="1">The sequence shown here is derived from an EMBL/GenBank/DDBJ whole genome shotgun (WGS) entry which is preliminary data.</text>
</comment>
<sequence>MDGKIIVTYKIVCKNDFNLEITLEKLLENEKISKSIKNEFSKGIRNIDINTKNLDSIIKIETKKELYQFEVNKDDFPDLISLAEEDATSRKLVKKECSHIELVNIETIN</sequence>
<organism evidence="1 2">
    <name type="scientific">Arcobacter arenosus</name>
    <dbReference type="NCBI Taxonomy" id="2576037"/>
    <lineage>
        <taxon>Bacteria</taxon>
        <taxon>Pseudomonadati</taxon>
        <taxon>Campylobacterota</taxon>
        <taxon>Epsilonproteobacteria</taxon>
        <taxon>Campylobacterales</taxon>
        <taxon>Arcobacteraceae</taxon>
        <taxon>Arcobacter</taxon>
    </lineage>
</organism>
<accession>A0A5R8XZZ3</accession>
<protein>
    <submittedName>
        <fullName evidence="1">Uncharacterized protein</fullName>
    </submittedName>
</protein>
<dbReference type="AlphaFoldDB" id="A0A5R8XZZ3"/>
<dbReference type="OrthoDB" id="5334644at2"/>
<evidence type="ECO:0000313" key="2">
    <source>
        <dbReference type="Proteomes" id="UP000308901"/>
    </source>
</evidence>
<proteinExistence type="predicted"/>
<gene>
    <name evidence="1" type="ORF">FDK22_10330</name>
</gene>
<reference evidence="1 2" key="1">
    <citation type="submission" date="2019-05" db="EMBL/GenBank/DDBJ databases">
        <title>Arcobacter sp. nov., isolated from sea sediment.</title>
        <authorList>
            <person name="Kim W."/>
        </authorList>
    </citation>
    <scope>NUCLEOTIDE SEQUENCE [LARGE SCALE GENOMIC DNA]</scope>
    <source>
        <strain evidence="1 2">CAU 1517</strain>
    </source>
</reference>
<name>A0A5R8XZZ3_9BACT</name>
<dbReference type="Proteomes" id="UP000308901">
    <property type="component" value="Unassembled WGS sequence"/>
</dbReference>
<keyword evidence="2" id="KW-1185">Reference proteome</keyword>
<evidence type="ECO:0000313" key="1">
    <source>
        <dbReference type="EMBL" id="TLP37705.1"/>
    </source>
</evidence>